<evidence type="ECO:0000256" key="1">
    <source>
        <dbReference type="ARBA" id="ARBA00005272"/>
    </source>
</evidence>
<dbReference type="AlphaFoldDB" id="A0A7K1L8Z5"/>
<dbReference type="RefSeq" id="WP_156219786.1">
    <property type="nucleotide sequence ID" value="NZ_WOFH01000011.1"/>
</dbReference>
<evidence type="ECO:0000256" key="3">
    <source>
        <dbReference type="ARBA" id="ARBA00022827"/>
    </source>
</evidence>
<dbReference type="PRINTS" id="PR00368">
    <property type="entry name" value="FADPNR"/>
</dbReference>
<keyword evidence="2" id="KW-0285">Flavoprotein</keyword>
<organism evidence="7 8">
    <name type="scientific">Actinomadura litoris</name>
    <dbReference type="NCBI Taxonomy" id="2678616"/>
    <lineage>
        <taxon>Bacteria</taxon>
        <taxon>Bacillati</taxon>
        <taxon>Actinomycetota</taxon>
        <taxon>Actinomycetes</taxon>
        <taxon>Streptosporangiales</taxon>
        <taxon>Thermomonosporaceae</taxon>
        <taxon>Actinomadura</taxon>
    </lineage>
</organism>
<dbReference type="Gene3D" id="3.50.50.100">
    <property type="match status" value="1"/>
</dbReference>
<keyword evidence="4" id="KW-0560">Oxidoreductase</keyword>
<keyword evidence="8" id="KW-1185">Reference proteome</keyword>
<evidence type="ECO:0000256" key="5">
    <source>
        <dbReference type="ARBA" id="ARBA00023027"/>
    </source>
</evidence>
<dbReference type="PRINTS" id="PR00469">
    <property type="entry name" value="PNDRDTASEII"/>
</dbReference>
<dbReference type="GO" id="GO:0003954">
    <property type="term" value="F:NADH dehydrogenase activity"/>
    <property type="evidence" value="ECO:0007669"/>
    <property type="project" value="InterPro"/>
</dbReference>
<keyword evidence="3" id="KW-0274">FAD</keyword>
<dbReference type="EMBL" id="WOFH01000011">
    <property type="protein sequence ID" value="MUN40635.1"/>
    <property type="molecule type" value="Genomic_DNA"/>
</dbReference>
<dbReference type="InterPro" id="IPR045024">
    <property type="entry name" value="NDH-2"/>
</dbReference>
<feature type="domain" description="FAD/NAD(P)-binding" evidence="6">
    <location>
        <begin position="3"/>
        <end position="307"/>
    </location>
</feature>
<sequence length="402" mass="41718">MPDVLILGGGFAAVWSAAAATRLLREEGAERSVTVVAPDDHMVIRPRLYQADPGAMRVPLDDVLGPIGVERVRGYATAVHTDRSAVTVRGRDGSVTELSYRRLVLATGSALAQPDLPGAEHLHNVDTVQAAIALDEHLHALPEGPGRHTAVVIGAGFTGLEVATELAGRMRAPGVAGDAADGVRVVLVERADVLGPDLGPGPRPVITSALEELGVEVRLGASVTEITPNGVVLGDGTSIPASTVVWTAGVQASPLTRDVPAERDRIGRLVTDAYLRVPGVPGVYAAGDTAAAPVEGGNLTMPSCQHATPLGRHAGHNAAADLLGLTPAEFAPDPYVTCLDLGAAGAVFTTGFERTVESTGETAKARKRAVNEEWIYPPVHDAEALLRQADHRLSVRRPVAAG</sequence>
<dbReference type="InterPro" id="IPR023753">
    <property type="entry name" value="FAD/NAD-binding_dom"/>
</dbReference>
<evidence type="ECO:0000313" key="8">
    <source>
        <dbReference type="Proteomes" id="UP000432015"/>
    </source>
</evidence>
<dbReference type="Pfam" id="PF07992">
    <property type="entry name" value="Pyr_redox_2"/>
    <property type="match status" value="1"/>
</dbReference>
<dbReference type="SUPFAM" id="SSF51905">
    <property type="entry name" value="FAD/NAD(P)-binding domain"/>
    <property type="match status" value="1"/>
</dbReference>
<dbReference type="PANTHER" id="PTHR43706:SF45">
    <property type="entry name" value="NADH DEHYDROGENASE-LIKE PROTEIN RV1812C"/>
    <property type="match status" value="1"/>
</dbReference>
<accession>A0A7K1L8Z5</accession>
<dbReference type="PANTHER" id="PTHR43706">
    <property type="entry name" value="NADH DEHYDROGENASE"/>
    <property type="match status" value="1"/>
</dbReference>
<name>A0A7K1L8Z5_9ACTN</name>
<proteinExistence type="inferred from homology"/>
<reference evidence="7 8" key="1">
    <citation type="submission" date="2019-11" db="EMBL/GenBank/DDBJ databases">
        <authorList>
            <person name="Cao P."/>
        </authorList>
    </citation>
    <scope>NUCLEOTIDE SEQUENCE [LARGE SCALE GENOMIC DNA]</scope>
    <source>
        <strain evidence="7 8">NEAU-AAG5</strain>
    </source>
</reference>
<dbReference type="Proteomes" id="UP000432015">
    <property type="component" value="Unassembled WGS sequence"/>
</dbReference>
<evidence type="ECO:0000256" key="4">
    <source>
        <dbReference type="ARBA" id="ARBA00023002"/>
    </source>
</evidence>
<keyword evidence="5" id="KW-0520">NAD</keyword>
<protein>
    <submittedName>
        <fullName evidence="7">Dehydrogenase</fullName>
    </submittedName>
</protein>
<gene>
    <name evidence="7" type="ORF">GNZ18_29120</name>
</gene>
<evidence type="ECO:0000259" key="6">
    <source>
        <dbReference type="Pfam" id="PF07992"/>
    </source>
</evidence>
<evidence type="ECO:0000313" key="7">
    <source>
        <dbReference type="EMBL" id="MUN40635.1"/>
    </source>
</evidence>
<comment type="similarity">
    <text evidence="1">Belongs to the NADH dehydrogenase family.</text>
</comment>
<dbReference type="InterPro" id="IPR036188">
    <property type="entry name" value="FAD/NAD-bd_sf"/>
</dbReference>
<evidence type="ECO:0000256" key="2">
    <source>
        <dbReference type="ARBA" id="ARBA00022630"/>
    </source>
</evidence>
<comment type="caution">
    <text evidence="7">The sequence shown here is derived from an EMBL/GenBank/DDBJ whole genome shotgun (WGS) entry which is preliminary data.</text>
</comment>